<dbReference type="Proteomes" id="UP000262699">
    <property type="component" value="Unassembled WGS sequence"/>
</dbReference>
<dbReference type="InterPro" id="IPR038765">
    <property type="entry name" value="Papain-like_cys_pep_sf"/>
</dbReference>
<dbReference type="Pfam" id="PF08379">
    <property type="entry name" value="Bact_transglu_N"/>
    <property type="match status" value="1"/>
</dbReference>
<name>A0A3D0WE65_9SPHN</name>
<proteinExistence type="predicted"/>
<feature type="domain" description="Transglutaminase-like" evidence="1">
    <location>
        <begin position="157"/>
        <end position="219"/>
    </location>
</feature>
<sequence length="266" mass="28799">MRLIVEHRTRYRFSEPQIRLIQCLRMTPDDTDDQTVVGWSIDVDCDARLRQSRDGLGNRQAMLYADGPIEAIEISVRGEVLTGDHGGHVRGTAEPLPPEFYLRETDRTVAGEALGAFVGGAVSGLSGTDAIDAATRAIHGRFERISYVEELRDAATTFAGITATGREMAQMLVAGLRTAEIPARYVGGYRQREGRACAPHGWVEAYADGEGWIAVDPSTGGRVDERYIRVAVGLDTAGVTPVAGSRLGQGEEMLDVALIVEQARGQ</sequence>
<dbReference type="InterPro" id="IPR002931">
    <property type="entry name" value="Transglutaminase-like"/>
</dbReference>
<accession>A0A3D0WE65</accession>
<dbReference type="AlphaFoldDB" id="A0A3D0WE65"/>
<protein>
    <submittedName>
        <fullName evidence="2">Transglutaminase family protein</fullName>
    </submittedName>
</protein>
<dbReference type="Gene3D" id="3.10.620.30">
    <property type="match status" value="1"/>
</dbReference>
<evidence type="ECO:0000259" key="1">
    <source>
        <dbReference type="SMART" id="SM00460"/>
    </source>
</evidence>
<dbReference type="SUPFAM" id="SSF54001">
    <property type="entry name" value="Cysteine proteinases"/>
    <property type="match status" value="1"/>
</dbReference>
<dbReference type="EMBL" id="DOYJ01000353">
    <property type="protein sequence ID" value="HCB76976.1"/>
    <property type="molecule type" value="Genomic_DNA"/>
</dbReference>
<dbReference type="SMART" id="SM00460">
    <property type="entry name" value="TGc"/>
    <property type="match status" value="1"/>
</dbReference>
<dbReference type="PANTHER" id="PTHR33490">
    <property type="entry name" value="BLR5614 PROTEIN-RELATED"/>
    <property type="match status" value="1"/>
</dbReference>
<evidence type="ECO:0000313" key="2">
    <source>
        <dbReference type="EMBL" id="HCB76976.1"/>
    </source>
</evidence>
<dbReference type="InterPro" id="IPR013589">
    <property type="entry name" value="Bac_transglu_N"/>
</dbReference>
<reference evidence="2 3" key="1">
    <citation type="journal article" date="2018" name="Nat. Biotechnol.">
        <title>A standardized bacterial taxonomy based on genome phylogeny substantially revises the tree of life.</title>
        <authorList>
            <person name="Parks D.H."/>
            <person name="Chuvochina M."/>
            <person name="Waite D.W."/>
            <person name="Rinke C."/>
            <person name="Skarshewski A."/>
            <person name="Chaumeil P.A."/>
            <person name="Hugenholtz P."/>
        </authorList>
    </citation>
    <scope>NUCLEOTIDE SEQUENCE [LARGE SCALE GENOMIC DNA]</scope>
    <source>
        <strain evidence="2">UBA9015</strain>
    </source>
</reference>
<evidence type="ECO:0000313" key="3">
    <source>
        <dbReference type="Proteomes" id="UP000262699"/>
    </source>
</evidence>
<gene>
    <name evidence="2" type="ORF">DEP91_12535</name>
</gene>
<dbReference type="PANTHER" id="PTHR33490:SF6">
    <property type="entry name" value="SLL1049 PROTEIN"/>
    <property type="match status" value="1"/>
</dbReference>
<dbReference type="Pfam" id="PF01841">
    <property type="entry name" value="Transglut_core"/>
    <property type="match status" value="1"/>
</dbReference>
<comment type="caution">
    <text evidence="2">The sequence shown here is derived from an EMBL/GenBank/DDBJ whole genome shotgun (WGS) entry which is preliminary data.</text>
</comment>
<organism evidence="2 3">
    <name type="scientific">Sphingomonas bacterium</name>
    <dbReference type="NCBI Taxonomy" id="1895847"/>
    <lineage>
        <taxon>Bacteria</taxon>
        <taxon>Pseudomonadati</taxon>
        <taxon>Pseudomonadota</taxon>
        <taxon>Alphaproteobacteria</taxon>
        <taxon>Sphingomonadales</taxon>
        <taxon>Sphingomonadaceae</taxon>
        <taxon>Sphingomonas</taxon>
    </lineage>
</organism>